<dbReference type="HOGENOM" id="CLU_2842713_0_0_9"/>
<evidence type="ECO:0000313" key="1">
    <source>
        <dbReference type="EMBL" id="EHQ92112.1"/>
    </source>
</evidence>
<dbReference type="EMBL" id="CM001441">
    <property type="protein sequence ID" value="EHQ92112.1"/>
    <property type="molecule type" value="Genomic_DNA"/>
</dbReference>
<accession>H5XZR6</accession>
<sequence length="65" mass="7665">MTNFTTITELEILRLASFELLAMASKEADRLRANPESQIAQHRHNKFYKQYDEIKKRIITLENAI</sequence>
<dbReference type="Proteomes" id="UP000005104">
    <property type="component" value="Chromosome"/>
</dbReference>
<organism evidence="1 2">
    <name type="scientific">Desulfosporosinus youngiae DSM 17734</name>
    <dbReference type="NCBI Taxonomy" id="768710"/>
    <lineage>
        <taxon>Bacteria</taxon>
        <taxon>Bacillati</taxon>
        <taxon>Bacillota</taxon>
        <taxon>Clostridia</taxon>
        <taxon>Eubacteriales</taxon>
        <taxon>Desulfitobacteriaceae</taxon>
        <taxon>Desulfosporosinus</taxon>
    </lineage>
</organism>
<protein>
    <submittedName>
        <fullName evidence="1">Uncharacterized protein</fullName>
    </submittedName>
</protein>
<reference evidence="1 2" key="1">
    <citation type="submission" date="2011-11" db="EMBL/GenBank/DDBJ databases">
        <title>The Noncontiguous Finished genome of Desulfosporosinus youngiae DSM 17734.</title>
        <authorList>
            <consortium name="US DOE Joint Genome Institute (JGI-PGF)"/>
            <person name="Lucas S."/>
            <person name="Han J."/>
            <person name="Lapidus A."/>
            <person name="Cheng J.-F."/>
            <person name="Goodwin L."/>
            <person name="Pitluck S."/>
            <person name="Peters L."/>
            <person name="Ovchinnikova G."/>
            <person name="Lu M."/>
            <person name="Land M.L."/>
            <person name="Hauser L."/>
            <person name="Pester M."/>
            <person name="Spring S."/>
            <person name="Ollivier B."/>
            <person name="Rattei T."/>
            <person name="Klenk H.-P."/>
            <person name="Wagner M."/>
            <person name="Loy A."/>
            <person name="Woyke T.J."/>
        </authorList>
    </citation>
    <scope>NUCLEOTIDE SEQUENCE [LARGE SCALE GENOMIC DNA]</scope>
    <source>
        <strain evidence="1 2">DSM 17734</strain>
    </source>
</reference>
<dbReference type="RefSeq" id="WP_007787358.1">
    <property type="nucleotide sequence ID" value="NZ_CM001441.1"/>
</dbReference>
<evidence type="ECO:0000313" key="2">
    <source>
        <dbReference type="Proteomes" id="UP000005104"/>
    </source>
</evidence>
<dbReference type="AlphaFoldDB" id="H5XZR6"/>
<name>H5XZR6_9FIRM</name>
<proteinExistence type="predicted"/>
<gene>
    <name evidence="1" type="ORF">DesyoDRAFT_5181</name>
</gene>
<keyword evidence="2" id="KW-1185">Reference proteome</keyword>